<feature type="transmembrane region" description="Helical" evidence="2">
    <location>
        <begin position="21"/>
        <end position="39"/>
    </location>
</feature>
<dbReference type="GO" id="GO:0043107">
    <property type="term" value="P:type IV pilus-dependent motility"/>
    <property type="evidence" value="ECO:0007669"/>
    <property type="project" value="InterPro"/>
</dbReference>
<gene>
    <name evidence="3" type="ORF">HELGO_WM5958</name>
</gene>
<keyword evidence="1" id="KW-0175">Coiled coil</keyword>
<dbReference type="AlphaFoldDB" id="A0A6S6T3K2"/>
<keyword evidence="2" id="KW-1133">Transmembrane helix</keyword>
<dbReference type="InterPro" id="IPR014717">
    <property type="entry name" value="Transl_elong_EF1B/ribsomal_bS6"/>
</dbReference>
<dbReference type="EMBL" id="CACVAW010000040">
    <property type="protein sequence ID" value="CAA6810060.1"/>
    <property type="molecule type" value="Genomic_DNA"/>
</dbReference>
<evidence type="ECO:0008006" key="4">
    <source>
        <dbReference type="Google" id="ProtNLM"/>
    </source>
</evidence>
<evidence type="ECO:0000313" key="3">
    <source>
        <dbReference type="EMBL" id="CAA6810060.1"/>
    </source>
</evidence>
<organism evidence="3">
    <name type="scientific">uncultured Campylobacterales bacterium</name>
    <dbReference type="NCBI Taxonomy" id="352960"/>
    <lineage>
        <taxon>Bacteria</taxon>
        <taxon>Pseudomonadati</taxon>
        <taxon>Campylobacterota</taxon>
        <taxon>Epsilonproteobacteria</taxon>
        <taxon>Campylobacterales</taxon>
        <taxon>environmental samples</taxon>
    </lineage>
</organism>
<dbReference type="GO" id="GO:0043683">
    <property type="term" value="P:type IV pilus assembly"/>
    <property type="evidence" value="ECO:0007669"/>
    <property type="project" value="InterPro"/>
</dbReference>
<name>A0A6S6T3K2_9BACT</name>
<dbReference type="InterPro" id="IPR007445">
    <property type="entry name" value="PilO"/>
</dbReference>
<accession>A0A6S6T3K2</accession>
<dbReference type="Gene3D" id="3.30.70.60">
    <property type="match status" value="1"/>
</dbReference>
<sequence length="212" mass="25256">MNKFFDKIDSFMGQRKSSEKFIILFAVFGLILYIFWTNVFPITEQKLKKAKTELSKSERKLKVQQDYLNSRLRGNNEELEKRRLEEEVSKMKLEYETIVIEDALIDDKMKKLSKKLSRDNLWTLLLDEYSNLAKKYNVKVNHIENEILKVKLKSFEEYIKFNINVTGTFKNIVKFLSDIERSATFVELKNLKLETSKNLNLDFDIAVRELKY</sequence>
<keyword evidence="2" id="KW-0812">Transmembrane</keyword>
<protein>
    <recommendedName>
        <fullName evidence="4">Type IV pilus assembly protein PilO</fullName>
    </recommendedName>
</protein>
<evidence type="ECO:0000256" key="2">
    <source>
        <dbReference type="SAM" id="Phobius"/>
    </source>
</evidence>
<dbReference type="Pfam" id="PF04350">
    <property type="entry name" value="PilO"/>
    <property type="match status" value="1"/>
</dbReference>
<keyword evidence="2" id="KW-0472">Membrane</keyword>
<proteinExistence type="predicted"/>
<evidence type="ECO:0000256" key="1">
    <source>
        <dbReference type="SAM" id="Coils"/>
    </source>
</evidence>
<feature type="coiled-coil region" evidence="1">
    <location>
        <begin position="47"/>
        <end position="101"/>
    </location>
</feature>
<reference evidence="3" key="1">
    <citation type="submission" date="2020-01" db="EMBL/GenBank/DDBJ databases">
        <authorList>
            <person name="Meier V. D."/>
            <person name="Meier V D."/>
        </authorList>
    </citation>
    <scope>NUCLEOTIDE SEQUENCE</scope>
    <source>
        <strain evidence="3">HLG_WM_MAG_12</strain>
    </source>
</reference>